<gene>
    <name evidence="11" type="primary">whiB</name>
    <name evidence="13" type="ORF">DPM12_01640</name>
</gene>
<keyword evidence="10 11" id="KW-0804">Transcription</keyword>
<evidence type="ECO:0000256" key="5">
    <source>
        <dbReference type="ARBA" id="ARBA00023004"/>
    </source>
</evidence>
<dbReference type="GO" id="GO:0046872">
    <property type="term" value="F:metal ion binding"/>
    <property type="evidence" value="ECO:0007669"/>
    <property type="project" value="UniProtKB-KW"/>
</dbReference>
<dbReference type="GO" id="GO:0045892">
    <property type="term" value="P:negative regulation of DNA-templated transcription"/>
    <property type="evidence" value="ECO:0007669"/>
    <property type="project" value="TreeGrafter"/>
</dbReference>
<dbReference type="GO" id="GO:0005737">
    <property type="term" value="C:cytoplasm"/>
    <property type="evidence" value="ECO:0007669"/>
    <property type="project" value="UniProtKB-SubCell"/>
</dbReference>
<feature type="binding site" evidence="11">
    <location>
        <position position="53"/>
    </location>
    <ligand>
        <name>[4Fe-4S] cluster</name>
        <dbReference type="ChEBI" id="CHEBI:49883"/>
    </ligand>
</feature>
<accession>A0A329R330</accession>
<keyword evidence="5 11" id="KW-0408">Iron</keyword>
<evidence type="ECO:0000256" key="9">
    <source>
        <dbReference type="ARBA" id="ARBA00023157"/>
    </source>
</evidence>
<comment type="subcellular location">
    <subcellularLocation>
        <location evidence="1 11">Cytoplasm</location>
    </subcellularLocation>
</comment>
<comment type="cofactor">
    <cofactor evidence="11">
        <name>[4Fe-4S] cluster</name>
        <dbReference type="ChEBI" id="CHEBI:49883"/>
    </cofactor>
    <text evidence="11">Binds 1 [4Fe-4S] cluster per subunit. Following nitrosylation of the [4Fe-4S] cluster binds 1 [4Fe-8(NO)] cluster per subunit.</text>
</comment>
<dbReference type="InterPro" id="IPR034768">
    <property type="entry name" value="4FE4S_WBL"/>
</dbReference>
<feature type="binding site" evidence="11">
    <location>
        <position position="56"/>
    </location>
    <ligand>
        <name>[4Fe-4S] cluster</name>
        <dbReference type="ChEBI" id="CHEBI:49883"/>
    </ligand>
</feature>
<dbReference type="GO" id="GO:0003677">
    <property type="term" value="F:DNA binding"/>
    <property type="evidence" value="ECO:0007669"/>
    <property type="project" value="UniProtKB-UniRule"/>
</dbReference>
<comment type="PTM">
    <text evidence="11">The Fe-S cluster can be nitrosylated by nitric oxide (NO).</text>
</comment>
<dbReference type="HAMAP" id="MF_01479">
    <property type="entry name" value="WhiB"/>
    <property type="match status" value="1"/>
</dbReference>
<keyword evidence="4 11" id="KW-0479">Metal-binding</keyword>
<evidence type="ECO:0000256" key="6">
    <source>
        <dbReference type="ARBA" id="ARBA00023014"/>
    </source>
</evidence>
<dbReference type="RefSeq" id="WP_112256505.1">
    <property type="nucleotide sequence ID" value="NZ_QMIG01000001.1"/>
</dbReference>
<dbReference type="PANTHER" id="PTHR38839">
    <property type="entry name" value="TRANSCRIPTIONAL REGULATOR WHID-RELATED"/>
    <property type="match status" value="1"/>
</dbReference>
<evidence type="ECO:0000256" key="11">
    <source>
        <dbReference type="HAMAP-Rule" id="MF_01479"/>
    </source>
</evidence>
<evidence type="ECO:0000256" key="3">
    <source>
        <dbReference type="ARBA" id="ARBA00022485"/>
    </source>
</evidence>
<dbReference type="GO" id="GO:0035731">
    <property type="term" value="F:dinitrosyl-iron complex binding"/>
    <property type="evidence" value="ECO:0007669"/>
    <property type="project" value="UniProtKB-UniRule"/>
</dbReference>
<evidence type="ECO:0000256" key="10">
    <source>
        <dbReference type="ARBA" id="ARBA00023163"/>
    </source>
</evidence>
<dbReference type="AlphaFoldDB" id="A0A329R330"/>
<keyword evidence="6 11" id="KW-0411">Iron-sulfur</keyword>
<dbReference type="GO" id="GO:0045454">
    <property type="term" value="P:cell redox homeostasis"/>
    <property type="evidence" value="ECO:0007669"/>
    <property type="project" value="TreeGrafter"/>
</dbReference>
<comment type="similarity">
    <text evidence="2 11">Belongs to the WhiB family.</text>
</comment>
<dbReference type="Pfam" id="PF02467">
    <property type="entry name" value="Whib"/>
    <property type="match status" value="1"/>
</dbReference>
<proteinExistence type="inferred from homology"/>
<dbReference type="InterPro" id="IPR003482">
    <property type="entry name" value="Whib"/>
</dbReference>
<evidence type="ECO:0000313" key="14">
    <source>
        <dbReference type="Proteomes" id="UP000250462"/>
    </source>
</evidence>
<comment type="function">
    <text evidence="11">Acts as a transcriptional regulator. Probably redox-responsive. The apo- but not holo-form probably binds DNA.</text>
</comment>
<protein>
    <recommendedName>
        <fullName evidence="11">Transcriptional regulator WhiB</fullName>
    </recommendedName>
</protein>
<feature type="binding site" evidence="11">
    <location>
        <position position="62"/>
    </location>
    <ligand>
        <name>[4Fe-4S] cluster</name>
        <dbReference type="ChEBI" id="CHEBI:49883"/>
    </ligand>
</feature>
<keyword evidence="9 11" id="KW-1015">Disulfide bond</keyword>
<dbReference type="OrthoDB" id="4954884at2"/>
<evidence type="ECO:0000313" key="13">
    <source>
        <dbReference type="EMBL" id="RAW18793.1"/>
    </source>
</evidence>
<feature type="domain" description="4Fe-4S Wbl-type" evidence="12">
    <location>
        <begin position="24"/>
        <end position="86"/>
    </location>
</feature>
<dbReference type="Proteomes" id="UP000250462">
    <property type="component" value="Unassembled WGS sequence"/>
</dbReference>
<dbReference type="GO" id="GO:0051539">
    <property type="term" value="F:4 iron, 4 sulfur cluster binding"/>
    <property type="evidence" value="ECO:0007669"/>
    <property type="project" value="UniProtKB-UniRule"/>
</dbReference>
<sequence>MIDITELHAQDWYGQRESWRAFAACRGMDTDLFFPEGRGSTLRRREAVAKRICESCPVATQCRQAAAEQPERFGIWGGLTEGERGWTRR</sequence>
<dbReference type="GO" id="GO:0047134">
    <property type="term" value="F:protein-disulfide reductase [NAD(P)H] activity"/>
    <property type="evidence" value="ECO:0007669"/>
    <property type="project" value="TreeGrafter"/>
</dbReference>
<comment type="PTM">
    <text evidence="11">Upon Fe-S cluster removal intramolecular disulfide bonds are formed.</text>
</comment>
<reference evidence="13 14" key="1">
    <citation type="submission" date="2018-06" db="EMBL/GenBank/DDBJ databases">
        <title>Phytoactinopolyspora halophila sp. nov., a novel halophilic actinomycete isolated from a saline soil in China.</title>
        <authorList>
            <person name="Tang S.-K."/>
        </authorList>
    </citation>
    <scope>NUCLEOTIDE SEQUENCE [LARGE SCALE GENOMIC DNA]</scope>
    <source>
        <strain evidence="13 14">YIM 96934</strain>
    </source>
</reference>
<evidence type="ECO:0000259" key="12">
    <source>
        <dbReference type="PROSITE" id="PS51674"/>
    </source>
</evidence>
<keyword evidence="8 11" id="KW-0238">DNA-binding</keyword>
<comment type="caution">
    <text evidence="13">The sequence shown here is derived from an EMBL/GenBank/DDBJ whole genome shotgun (WGS) entry which is preliminary data.</text>
</comment>
<evidence type="ECO:0000256" key="4">
    <source>
        <dbReference type="ARBA" id="ARBA00022723"/>
    </source>
</evidence>
<evidence type="ECO:0000256" key="8">
    <source>
        <dbReference type="ARBA" id="ARBA00023125"/>
    </source>
</evidence>
<evidence type="ECO:0000256" key="2">
    <source>
        <dbReference type="ARBA" id="ARBA00006597"/>
    </source>
</evidence>
<dbReference type="PROSITE" id="PS51674">
    <property type="entry name" value="4FE4S_WBL"/>
    <property type="match status" value="1"/>
</dbReference>
<keyword evidence="7 11" id="KW-0805">Transcription regulation</keyword>
<keyword evidence="3 11" id="KW-0004">4Fe-4S</keyword>
<evidence type="ECO:0000256" key="1">
    <source>
        <dbReference type="ARBA" id="ARBA00004496"/>
    </source>
</evidence>
<feature type="binding site" evidence="11">
    <location>
        <position position="25"/>
    </location>
    <ligand>
        <name>[4Fe-4S] cluster</name>
        <dbReference type="ChEBI" id="CHEBI:49883"/>
    </ligand>
</feature>
<dbReference type="EMBL" id="QMIG01000001">
    <property type="protein sequence ID" value="RAW18793.1"/>
    <property type="molecule type" value="Genomic_DNA"/>
</dbReference>
<keyword evidence="11" id="KW-0963">Cytoplasm</keyword>
<organism evidence="13 14">
    <name type="scientific">Phytoactinopolyspora halophila</name>
    <dbReference type="NCBI Taxonomy" id="1981511"/>
    <lineage>
        <taxon>Bacteria</taxon>
        <taxon>Bacillati</taxon>
        <taxon>Actinomycetota</taxon>
        <taxon>Actinomycetes</taxon>
        <taxon>Jiangellales</taxon>
        <taxon>Jiangellaceae</taxon>
        <taxon>Phytoactinopolyspora</taxon>
    </lineage>
</organism>
<keyword evidence="14" id="KW-1185">Reference proteome</keyword>
<name>A0A329R330_9ACTN</name>
<evidence type="ECO:0000256" key="7">
    <source>
        <dbReference type="ARBA" id="ARBA00023015"/>
    </source>
</evidence>